<keyword evidence="8" id="KW-1185">Reference proteome</keyword>
<evidence type="ECO:0000313" key="7">
    <source>
        <dbReference type="EMBL" id="SLN53014.1"/>
    </source>
</evidence>
<evidence type="ECO:0000256" key="2">
    <source>
        <dbReference type="ARBA" id="ARBA00004613"/>
    </source>
</evidence>
<feature type="domain" description="Peptidase metallopeptidase" evidence="6">
    <location>
        <begin position="25"/>
        <end position="168"/>
    </location>
</feature>
<dbReference type="InterPro" id="IPR018511">
    <property type="entry name" value="Hemolysin-typ_Ca-bd_CS"/>
</dbReference>
<dbReference type="InterPro" id="IPR001343">
    <property type="entry name" value="Hemolysn_Ca-bd"/>
</dbReference>
<evidence type="ECO:0000256" key="3">
    <source>
        <dbReference type="ARBA" id="ARBA00009490"/>
    </source>
</evidence>
<dbReference type="SMART" id="SM00235">
    <property type="entry name" value="ZnMc"/>
    <property type="match status" value="1"/>
</dbReference>
<keyword evidence="5" id="KW-0677">Repeat</keyword>
<comment type="subcellular location">
    <subcellularLocation>
        <location evidence="2">Secreted</location>
    </subcellularLocation>
</comment>
<dbReference type="InterPro" id="IPR034033">
    <property type="entry name" value="Serralysin-like"/>
</dbReference>
<dbReference type="EMBL" id="FWFJ01000022">
    <property type="protein sequence ID" value="SLN53014.1"/>
    <property type="molecule type" value="Genomic_DNA"/>
</dbReference>
<dbReference type="Pfam" id="PF08548">
    <property type="entry name" value="Peptidase_M10_C"/>
    <property type="match status" value="1"/>
</dbReference>
<gene>
    <name evidence="7" type="ORF">ROG8370_02394</name>
</gene>
<dbReference type="GO" id="GO:0006508">
    <property type="term" value="P:proteolysis"/>
    <property type="evidence" value="ECO:0007669"/>
    <property type="project" value="InterPro"/>
</dbReference>
<dbReference type="Proteomes" id="UP000194012">
    <property type="component" value="Unassembled WGS sequence"/>
</dbReference>
<dbReference type="Gene3D" id="3.40.390.10">
    <property type="entry name" value="Collagenase (Catalytic Domain)"/>
    <property type="match status" value="1"/>
</dbReference>
<comment type="similarity">
    <text evidence="3">Belongs to the peptidase M10B family.</text>
</comment>
<name>A0A1X6ZJI0_9RHOB</name>
<dbReference type="SUPFAM" id="SSF55486">
    <property type="entry name" value="Metalloproteases ('zincins'), catalytic domain"/>
    <property type="match status" value="1"/>
</dbReference>
<dbReference type="Pfam" id="PF00353">
    <property type="entry name" value="HemolysinCabind"/>
    <property type="match status" value="6"/>
</dbReference>
<dbReference type="PANTHER" id="PTHR38340">
    <property type="entry name" value="S-LAYER PROTEIN"/>
    <property type="match status" value="1"/>
</dbReference>
<dbReference type="RefSeq" id="WP_139838124.1">
    <property type="nucleotide sequence ID" value="NZ_FWFJ01000022.1"/>
</dbReference>
<keyword evidence="4" id="KW-0964">Secreted</keyword>
<dbReference type="PRINTS" id="PR00313">
    <property type="entry name" value="CABNDNGRPT"/>
</dbReference>
<protein>
    <submittedName>
        <fullName evidence="7">Serralysin</fullName>
        <ecNumber evidence="7">3.4.24.40</ecNumber>
    </submittedName>
</protein>
<accession>A0A1X6ZJI0</accession>
<dbReference type="PROSITE" id="PS00330">
    <property type="entry name" value="HEMOLYSIN_CALCIUM"/>
    <property type="match status" value="1"/>
</dbReference>
<dbReference type="GO" id="GO:0008237">
    <property type="term" value="F:metallopeptidase activity"/>
    <property type="evidence" value="ECO:0007669"/>
    <property type="project" value="InterPro"/>
</dbReference>
<comment type="cofactor">
    <cofactor evidence="1">
        <name>Ca(2+)</name>
        <dbReference type="ChEBI" id="CHEBI:29108"/>
    </cofactor>
</comment>
<dbReference type="InterPro" id="IPR011049">
    <property type="entry name" value="Serralysin-like_metalloprot_C"/>
</dbReference>
<reference evidence="8" key="1">
    <citation type="submission" date="2017-03" db="EMBL/GenBank/DDBJ databases">
        <authorList>
            <person name="Rodrigo-Torres L."/>
            <person name="Arahal R.D."/>
            <person name="Lucena T."/>
        </authorList>
    </citation>
    <scope>NUCLEOTIDE SEQUENCE [LARGE SCALE GENOMIC DNA]</scope>
    <source>
        <strain evidence="8">CECT 8370</strain>
    </source>
</reference>
<dbReference type="AlphaFoldDB" id="A0A1X6ZJI0"/>
<dbReference type="PANTHER" id="PTHR38340:SF1">
    <property type="entry name" value="S-LAYER PROTEIN"/>
    <property type="match status" value="1"/>
</dbReference>
<proteinExistence type="inferred from homology"/>
<dbReference type="SUPFAM" id="SSF51120">
    <property type="entry name" value="beta-Roll"/>
    <property type="match status" value="3"/>
</dbReference>
<organism evidence="7 8">
    <name type="scientific">Roseovarius gaetbuli</name>
    <dbReference type="NCBI Taxonomy" id="1356575"/>
    <lineage>
        <taxon>Bacteria</taxon>
        <taxon>Pseudomonadati</taxon>
        <taxon>Pseudomonadota</taxon>
        <taxon>Alphaproteobacteria</taxon>
        <taxon>Rhodobacterales</taxon>
        <taxon>Roseobacteraceae</taxon>
        <taxon>Roseovarius</taxon>
    </lineage>
</organism>
<keyword evidence="7" id="KW-0378">Hydrolase</keyword>
<sequence length="608" mass="61885">MDNGNNSVRSVSEVADYISTSFWGSGQSFPFALGADRVLTVNLEGLPQSSQQIALWGLDAWTTVTGITFERVTGSAQITFDDEQPGAFAGARVSNGSVTQADVNVSQGWVGTYGTEFNSYSTMTYIHEIGHALGLGHPGDYSDGANYQTDRDYANDSWQMSVLSYFSQRDNTFIDATYALVATPMLADIGAIQSLYGDVALRTGNTIYGDGSTAGGTYDRISEARAAGTLGDEVAWAILDDGGYDILDVSSSAANQIVDLRPEAISSVYGITGNLAIERGSIIEEIRTGSGDDLIIGSTNNDRLLGNAGNDEIYLGQGDDFVGGGTGNDLIRAESGANTIYGGAGSDTISGGTGNDTIYAGGNSRNEVQGSDGNDLIYGGSSNDLLAGGTGNDSIYGGVGADTIYLGFGDDVVGGGTGSDLIVAGAGNNEIYGSLGDDTVYGGDGADMINGGEGADLLAGGAGNDSIYGSVGADTIYLGMGDDFAGGGADADQIFAGAGNNEIYGGVGDDTITAGVGRDVSNGGAGADVFVFTTAASAGIGASRDIITDFEVGVDKIDLSAMGLTFGPTGMVDYIPGFVVGDVDSDGTNDFAIQMFGAPALSVDDFIL</sequence>
<dbReference type="GO" id="GO:0005615">
    <property type="term" value="C:extracellular space"/>
    <property type="evidence" value="ECO:0007669"/>
    <property type="project" value="InterPro"/>
</dbReference>
<dbReference type="InterPro" id="IPR013858">
    <property type="entry name" value="Peptidase_M10B_C"/>
</dbReference>
<evidence type="ECO:0000256" key="1">
    <source>
        <dbReference type="ARBA" id="ARBA00001913"/>
    </source>
</evidence>
<dbReference type="InterPro" id="IPR024079">
    <property type="entry name" value="MetalloPept_cat_dom_sf"/>
</dbReference>
<dbReference type="CDD" id="cd04277">
    <property type="entry name" value="ZnMc_serralysin_like"/>
    <property type="match status" value="1"/>
</dbReference>
<dbReference type="InterPro" id="IPR006026">
    <property type="entry name" value="Peptidase_Metallo"/>
</dbReference>
<dbReference type="Gene3D" id="2.150.10.10">
    <property type="entry name" value="Serralysin-like metalloprotease, C-terminal"/>
    <property type="match status" value="4"/>
</dbReference>
<dbReference type="EC" id="3.4.24.40" evidence="7"/>
<dbReference type="GO" id="GO:0005509">
    <property type="term" value="F:calcium ion binding"/>
    <property type="evidence" value="ECO:0007669"/>
    <property type="project" value="InterPro"/>
</dbReference>
<evidence type="ECO:0000259" key="6">
    <source>
        <dbReference type="SMART" id="SM00235"/>
    </source>
</evidence>
<evidence type="ECO:0000256" key="4">
    <source>
        <dbReference type="ARBA" id="ARBA00022525"/>
    </source>
</evidence>
<evidence type="ECO:0000313" key="8">
    <source>
        <dbReference type="Proteomes" id="UP000194012"/>
    </source>
</evidence>
<evidence type="ECO:0000256" key="5">
    <source>
        <dbReference type="ARBA" id="ARBA00022737"/>
    </source>
</evidence>
<dbReference type="OrthoDB" id="733404at2"/>
<dbReference type="InterPro" id="IPR050557">
    <property type="entry name" value="RTX_toxin/Mannuronan_C5-epim"/>
</dbReference>
<dbReference type="GO" id="GO:0008270">
    <property type="term" value="F:zinc ion binding"/>
    <property type="evidence" value="ECO:0007669"/>
    <property type="project" value="InterPro"/>
</dbReference>